<dbReference type="Proteomes" id="UP001164965">
    <property type="component" value="Chromosome"/>
</dbReference>
<sequence>MTTTEIDYNELEPIFIGPTWQRSDDGAWLLPECTLGWQIAGWCAEWLTGEDGKPWKFTREQLRFVLWWYAIDSTGRFVHRTGVLQRLKGW</sequence>
<dbReference type="EMBL" id="CP110615">
    <property type="protein sequence ID" value="UZJ23705.1"/>
    <property type="molecule type" value="Genomic_DNA"/>
</dbReference>
<accession>A0ABY6NWG4</accession>
<reference evidence="1" key="1">
    <citation type="submission" date="2022-10" db="EMBL/GenBank/DDBJ databases">
        <title>Rhodococcus sp.75.</title>
        <authorList>
            <person name="Sun M."/>
        </authorList>
    </citation>
    <scope>NUCLEOTIDE SEQUENCE</scope>
    <source>
        <strain evidence="1">75</strain>
    </source>
</reference>
<evidence type="ECO:0000313" key="2">
    <source>
        <dbReference type="Proteomes" id="UP001164965"/>
    </source>
</evidence>
<name>A0ABY6NWG4_9NOCA</name>
<protein>
    <submittedName>
        <fullName evidence="1">Uncharacterized protein</fullName>
    </submittedName>
</protein>
<proteinExistence type="predicted"/>
<organism evidence="1 2">
    <name type="scientific">Rhodococcus antarcticus</name>
    <dbReference type="NCBI Taxonomy" id="2987751"/>
    <lineage>
        <taxon>Bacteria</taxon>
        <taxon>Bacillati</taxon>
        <taxon>Actinomycetota</taxon>
        <taxon>Actinomycetes</taxon>
        <taxon>Mycobacteriales</taxon>
        <taxon>Nocardiaceae</taxon>
        <taxon>Rhodococcus</taxon>
    </lineage>
</organism>
<keyword evidence="2" id="KW-1185">Reference proteome</keyword>
<gene>
    <name evidence="1" type="ORF">RHODO2019_10845</name>
</gene>
<dbReference type="RefSeq" id="WP_265381813.1">
    <property type="nucleotide sequence ID" value="NZ_CP110615.1"/>
</dbReference>
<evidence type="ECO:0000313" key="1">
    <source>
        <dbReference type="EMBL" id="UZJ23705.1"/>
    </source>
</evidence>